<dbReference type="KEGG" id="bww:bwei_2468"/>
<evidence type="ECO:0000313" key="3">
    <source>
        <dbReference type="EMBL" id="PJN67663.1"/>
    </source>
</evidence>
<evidence type="ECO:0000313" key="1">
    <source>
        <dbReference type="EMBL" id="EJR41290.1"/>
    </source>
</evidence>
<dbReference type="EMBL" id="CP065877">
    <property type="protein sequence ID" value="QQA18266.1"/>
    <property type="molecule type" value="Genomic_DNA"/>
</dbReference>
<dbReference type="Proteomes" id="UP000006976">
    <property type="component" value="Unassembled WGS sequence"/>
</dbReference>
<evidence type="ECO:0000313" key="2">
    <source>
        <dbReference type="EMBL" id="OOR03631.1"/>
    </source>
</evidence>
<evidence type="ECO:0000313" key="10">
    <source>
        <dbReference type="Proteomes" id="UP000596196"/>
    </source>
</evidence>
<proteinExistence type="predicted"/>
<dbReference type="KEGG" id="bmyo:BG05_3462"/>
<organism evidence="5 9">
    <name type="scientific">Bacillus mycoides</name>
    <dbReference type="NCBI Taxonomy" id="1405"/>
    <lineage>
        <taxon>Bacteria</taxon>
        <taxon>Bacillati</taxon>
        <taxon>Bacillota</taxon>
        <taxon>Bacilli</taxon>
        <taxon>Bacillales</taxon>
        <taxon>Bacillaceae</taxon>
        <taxon>Bacillus</taxon>
        <taxon>Bacillus cereus group</taxon>
    </lineage>
</organism>
<dbReference type="AlphaFoldDB" id="A0A084J2F5"/>
<sequence length="118" mass="13050">MGSRFNNCRKKCTCKHDDCWDIFEECKKEKNEKCDSSCVQGIRDELKKLINKTVRINTEGRTYIGTVSSVTCDVVKLAAIPGSVAAIISLCKIEAILPPATTVTDEFDFNGVDVANKD</sequence>
<reference evidence="2 7" key="3">
    <citation type="submission" date="2017-01" db="EMBL/GenBank/DDBJ databases">
        <title>Bacillus cereus isolates.</title>
        <authorList>
            <person name="Beno S.M."/>
        </authorList>
    </citation>
    <scope>NUCLEOTIDE SEQUENCE [LARGE SCALE GENOMIC DNA]</scope>
    <source>
        <strain evidence="2 7">FSL W7-1108</strain>
    </source>
</reference>
<evidence type="ECO:0000313" key="9">
    <source>
        <dbReference type="Proteomes" id="UP000437562"/>
    </source>
</evidence>
<dbReference type="Proteomes" id="UP000437562">
    <property type="component" value="Unassembled WGS sequence"/>
</dbReference>
<gene>
    <name evidence="5" type="ORF">BACI71_70044</name>
    <name evidence="3" type="ORF">BACWE_45740</name>
    <name evidence="2" type="ORF">BW900_26110</name>
    <name evidence="4" type="ORF">I6G81_12850</name>
    <name evidence="1" type="ORF">III_02927</name>
</gene>
<keyword evidence="10" id="KW-1185">Reference proteome</keyword>
<evidence type="ECO:0000313" key="4">
    <source>
        <dbReference type="EMBL" id="QQA18266.1"/>
    </source>
</evidence>
<reference evidence="3 8" key="2">
    <citation type="submission" date="2016-10" db="EMBL/GenBank/DDBJ databases">
        <title>Genome Sequence of Bacillus weihenstephanensis GM6LP.</title>
        <authorList>
            <person name="Poehlein A."/>
            <person name="Wemheuer F."/>
            <person name="Hollensteiner J."/>
            <person name="Wemheuer B."/>
        </authorList>
    </citation>
    <scope>NUCLEOTIDE SEQUENCE [LARGE SCALE GENOMIC DNA]</scope>
    <source>
        <strain evidence="3 8">GM6LP</strain>
    </source>
</reference>
<accession>J8IRY1</accession>
<dbReference type="EMBL" id="AHEV01000013">
    <property type="protein sequence ID" value="EJR41290.1"/>
    <property type="molecule type" value="Genomic_DNA"/>
</dbReference>
<dbReference type="RefSeq" id="WP_002032241.1">
    <property type="nucleotide sequence ID" value="NZ_CAKJWQ010000002.1"/>
</dbReference>
<reference evidence="4 10" key="5">
    <citation type="submission" date="2020-12" db="EMBL/GenBank/DDBJ databases">
        <title>FDA dAtabase for Regulatory Grade micrObial Sequences (FDA-ARGOS): Supporting development and validation of Infectious Disease Dx tests.</title>
        <authorList>
            <person name="Nelson B."/>
            <person name="Plummer A."/>
            <person name="Tallon L."/>
            <person name="Sadzewicz L."/>
            <person name="Zhao X."/>
            <person name="Boylan J."/>
            <person name="Ott S."/>
            <person name="Bowen H."/>
            <person name="Vavikolanu K."/>
            <person name="Mehta A."/>
            <person name="Aluvathingal J."/>
            <person name="Nadendla S."/>
            <person name="Myers T."/>
            <person name="Yan Y."/>
            <person name="Sichtig H."/>
        </authorList>
    </citation>
    <scope>NUCLEOTIDE SEQUENCE [LARGE SCALE GENOMIC DNA]</scope>
    <source>
        <strain evidence="4 10">FDAARGOS_924</strain>
    </source>
</reference>
<evidence type="ECO:0000313" key="8">
    <source>
        <dbReference type="Proteomes" id="UP000236165"/>
    </source>
</evidence>
<evidence type="ECO:0008006" key="11">
    <source>
        <dbReference type="Google" id="ProtNLM"/>
    </source>
</evidence>
<dbReference type="EMBL" id="MUAI01000038">
    <property type="protein sequence ID" value="OOR03631.1"/>
    <property type="molecule type" value="Genomic_DNA"/>
</dbReference>
<dbReference type="EMBL" id="MKZQ01000058">
    <property type="protein sequence ID" value="PJN67663.1"/>
    <property type="molecule type" value="Genomic_DNA"/>
</dbReference>
<accession>A0A084J2F5</accession>
<name>A0A084J2F5_BACMY</name>
<evidence type="ECO:0000313" key="7">
    <source>
        <dbReference type="Proteomes" id="UP000190696"/>
    </source>
</evidence>
<dbReference type="Proteomes" id="UP000596196">
    <property type="component" value="Chromosome"/>
</dbReference>
<dbReference type="Proteomes" id="UP000236165">
    <property type="component" value="Unassembled WGS sequence"/>
</dbReference>
<reference evidence="1 6" key="1">
    <citation type="submission" date="2012-04" db="EMBL/GenBank/DDBJ databases">
        <title>The Genome Sequence of Bacillus cereus VD078.</title>
        <authorList>
            <consortium name="The Broad Institute Genome Sequencing Platform"/>
            <consortium name="The Broad Institute Genome Sequencing Center for Infectious Disease"/>
            <person name="Feldgarden M."/>
            <person name="Van der Auwera G.A."/>
            <person name="Mahillon J."/>
            <person name="Duprez V."/>
            <person name="Timmery S."/>
            <person name="Mattelet C."/>
            <person name="Dierick K."/>
            <person name="Sun M."/>
            <person name="Yu Z."/>
            <person name="Zhu L."/>
            <person name="Hu X."/>
            <person name="Shank E.B."/>
            <person name="Swiecicka I."/>
            <person name="Hansen B.M."/>
            <person name="Andrup L."/>
            <person name="Young S.K."/>
            <person name="Zeng Q."/>
            <person name="Gargeya S."/>
            <person name="Fitzgerald M."/>
            <person name="Haas B."/>
            <person name="Abouelleil A."/>
            <person name="Alvarado L."/>
            <person name="Arachchi H.M."/>
            <person name="Berlin A."/>
            <person name="Chapman S.B."/>
            <person name="Goldberg J."/>
            <person name="Griggs A."/>
            <person name="Gujja S."/>
            <person name="Hansen M."/>
            <person name="Howarth C."/>
            <person name="Imamovic A."/>
            <person name="Larimer J."/>
            <person name="McCowen C."/>
            <person name="Montmayeur A."/>
            <person name="Murphy C."/>
            <person name="Neiman D."/>
            <person name="Pearson M."/>
            <person name="Priest M."/>
            <person name="Roberts A."/>
            <person name="Saif S."/>
            <person name="Shea T."/>
            <person name="Sisk P."/>
            <person name="Sykes S."/>
            <person name="Wortman J."/>
            <person name="Nusbaum C."/>
            <person name="Birren B."/>
        </authorList>
    </citation>
    <scope>NUCLEOTIDE SEQUENCE [LARGE SCALE GENOMIC DNA]</scope>
    <source>
        <strain evidence="1 6">VD078</strain>
    </source>
</reference>
<reference evidence="5 9" key="4">
    <citation type="submission" date="2019-10" db="EMBL/GenBank/DDBJ databases">
        <authorList>
            <person name="Karimi E."/>
        </authorList>
    </citation>
    <scope>NUCLEOTIDE SEQUENCE [LARGE SCALE GENOMIC DNA]</scope>
    <source>
        <strain evidence="5">Bacillus sp. 71</strain>
    </source>
</reference>
<dbReference type="Proteomes" id="UP000190696">
    <property type="component" value="Unassembled WGS sequence"/>
</dbReference>
<accession>A0A0B5SFL2</accession>
<dbReference type="EMBL" id="CABWMC010000032">
    <property type="protein sequence ID" value="VXC72547.1"/>
    <property type="molecule type" value="Genomic_DNA"/>
</dbReference>
<accession>A0A654AX87</accession>
<dbReference type="GeneID" id="66262477"/>
<evidence type="ECO:0000313" key="6">
    <source>
        <dbReference type="Proteomes" id="UP000006976"/>
    </source>
</evidence>
<protein>
    <recommendedName>
        <fullName evidence="11">Exosporium protein K</fullName>
    </recommendedName>
</protein>
<evidence type="ECO:0000313" key="5">
    <source>
        <dbReference type="EMBL" id="VXC72547.1"/>
    </source>
</evidence>